<dbReference type="EMBL" id="GL883100">
    <property type="protein sequence ID" value="EGG08461.1"/>
    <property type="molecule type" value="Genomic_DNA"/>
</dbReference>
<dbReference type="GeneID" id="18931816"/>
<dbReference type="KEGG" id="mlr:MELLADRAFT_71407"/>
<dbReference type="eggNOG" id="ENOG502RDGZ">
    <property type="taxonomic scope" value="Eukaryota"/>
</dbReference>
<gene>
    <name evidence="1" type="ORF">MELLADRAFT_71407</name>
</gene>
<dbReference type="HOGENOM" id="CLU_877381_0_0_1"/>
<dbReference type="Proteomes" id="UP000001072">
    <property type="component" value="Unassembled WGS sequence"/>
</dbReference>
<accession>F4RFZ6</accession>
<dbReference type="InterPro" id="IPR032675">
    <property type="entry name" value="LRR_dom_sf"/>
</dbReference>
<evidence type="ECO:0000313" key="1">
    <source>
        <dbReference type="EMBL" id="EGG08461.1"/>
    </source>
</evidence>
<dbReference type="InParanoid" id="F4RFZ6"/>
<evidence type="ECO:0000313" key="2">
    <source>
        <dbReference type="Proteomes" id="UP000001072"/>
    </source>
</evidence>
<dbReference type="OrthoDB" id="2496932at2759"/>
<proteinExistence type="predicted"/>
<dbReference type="SUPFAM" id="SSF52047">
    <property type="entry name" value="RNI-like"/>
    <property type="match status" value="1"/>
</dbReference>
<dbReference type="VEuPathDB" id="FungiDB:MELLADRAFT_71407"/>
<organism evidence="2">
    <name type="scientific">Melampsora larici-populina (strain 98AG31 / pathotype 3-4-7)</name>
    <name type="common">Poplar leaf rust fungus</name>
    <dbReference type="NCBI Taxonomy" id="747676"/>
    <lineage>
        <taxon>Eukaryota</taxon>
        <taxon>Fungi</taxon>
        <taxon>Dikarya</taxon>
        <taxon>Basidiomycota</taxon>
        <taxon>Pucciniomycotina</taxon>
        <taxon>Pucciniomycetes</taxon>
        <taxon>Pucciniales</taxon>
        <taxon>Melampsoraceae</taxon>
        <taxon>Melampsora</taxon>
    </lineage>
</organism>
<protein>
    <recommendedName>
        <fullName evidence="3">F-box domain-containing protein</fullName>
    </recommendedName>
</protein>
<reference evidence="2" key="1">
    <citation type="journal article" date="2011" name="Proc. Natl. Acad. Sci. U.S.A.">
        <title>Obligate biotrophy features unraveled by the genomic analysis of rust fungi.</title>
        <authorList>
            <person name="Duplessis S."/>
            <person name="Cuomo C.A."/>
            <person name="Lin Y.-C."/>
            <person name="Aerts A."/>
            <person name="Tisserant E."/>
            <person name="Veneault-Fourrey C."/>
            <person name="Joly D.L."/>
            <person name="Hacquard S."/>
            <person name="Amselem J."/>
            <person name="Cantarel B.L."/>
            <person name="Chiu R."/>
            <person name="Coutinho P.M."/>
            <person name="Feau N."/>
            <person name="Field M."/>
            <person name="Frey P."/>
            <person name="Gelhaye E."/>
            <person name="Goldberg J."/>
            <person name="Grabherr M.G."/>
            <person name="Kodira C.D."/>
            <person name="Kohler A."/>
            <person name="Kuees U."/>
            <person name="Lindquist E.A."/>
            <person name="Lucas S.M."/>
            <person name="Mago R."/>
            <person name="Mauceli E."/>
            <person name="Morin E."/>
            <person name="Murat C."/>
            <person name="Pangilinan J.L."/>
            <person name="Park R."/>
            <person name="Pearson M."/>
            <person name="Quesneville H."/>
            <person name="Rouhier N."/>
            <person name="Sakthikumar S."/>
            <person name="Salamov A.A."/>
            <person name="Schmutz J."/>
            <person name="Selles B."/>
            <person name="Shapiro H."/>
            <person name="Tanguay P."/>
            <person name="Tuskan G.A."/>
            <person name="Henrissat B."/>
            <person name="Van de Peer Y."/>
            <person name="Rouze P."/>
            <person name="Ellis J.G."/>
            <person name="Dodds P.N."/>
            <person name="Schein J.E."/>
            <person name="Zhong S."/>
            <person name="Hamelin R.C."/>
            <person name="Grigoriev I.V."/>
            <person name="Szabo L.J."/>
            <person name="Martin F."/>
        </authorList>
    </citation>
    <scope>NUCLEOTIDE SEQUENCE [LARGE SCALE GENOMIC DNA]</scope>
    <source>
        <strain evidence="2">98AG31 / pathotype 3-4-7</strain>
    </source>
</reference>
<name>F4RFZ6_MELLP</name>
<sequence length="317" mass="36646">MVLSPFQDFNFKGFEVDRVNFTFDNIIKKHLDHVKWIKWNVPKQMPNLSVEPISRLTGLTHLCLTSSPMVLDKHSYTERFIVDLISKLPRLQSFTCSEIVATHPNPWDGTKDGPDSHSPLGIHLASLTDLTELELEEVQCLDASWNQHKWSCSLTSLSLIDCERVSASVLHGLVNLFKSSLTTLIFYNVDLHYRPTLKSQSILEDIKNDNFKFELPGLTTLEISSCLPLQFLKSFRHSKNLSWLLISDNTFYKNQDLGDIIQLQLWPNLKTFEIKNGSPFLSYREVEELKVVCQQHTIELVVDSFFYFDEYEVPDPY</sequence>
<dbReference type="RefSeq" id="XP_007408047.1">
    <property type="nucleotide sequence ID" value="XM_007407985.1"/>
</dbReference>
<dbReference type="STRING" id="747676.F4RFZ6"/>
<keyword evidence="2" id="KW-1185">Reference proteome</keyword>
<evidence type="ECO:0008006" key="3">
    <source>
        <dbReference type="Google" id="ProtNLM"/>
    </source>
</evidence>
<dbReference type="Gene3D" id="3.80.10.10">
    <property type="entry name" value="Ribonuclease Inhibitor"/>
    <property type="match status" value="1"/>
</dbReference>
<dbReference type="AlphaFoldDB" id="F4RFZ6"/>